<dbReference type="Proteomes" id="UP001159364">
    <property type="component" value="Linkage Group LG03"/>
</dbReference>
<name>A0AAV8TWP3_9ROSI</name>
<dbReference type="InterPro" id="IPR006652">
    <property type="entry name" value="Kelch_1"/>
</dbReference>
<sequence length="345" mass="38028">MESFDLYELIPCLPGELGLECMTRLPYSAHRTASDVCHGWRQLLQSGDFYCHRVKFGCTHKVACLVQAFDGVNSPNGGKAGKSPGYGITIFDSVDRTWDRIESVPKYPNGLPLFCQLASCEGKLVLMGGWDPASYGPVTDVFVYDFTTRRWRQGKDMPSRRSFFAIGALAGRVYVAGGHDENKNALRTAWVYDMRSDEWAELAQLNQERDECEGVVIDDEFWVVSGYGTDRQGLFEGSGEVYVSGSGQWRQVEGIWEEGKCPRSSVGIGKDGKLVSWANLDPAVQVGACGIMLDCRVLVGGSENQGATQSVFVVEEEEGKNGKLERIAVPDEFSGFVQSGCYVEI</sequence>
<evidence type="ECO:0000259" key="1">
    <source>
        <dbReference type="SMART" id="SM00256"/>
    </source>
</evidence>
<dbReference type="SUPFAM" id="SSF117281">
    <property type="entry name" value="Kelch motif"/>
    <property type="match status" value="1"/>
</dbReference>
<dbReference type="CDD" id="cd22152">
    <property type="entry name" value="F-box_AtAFR-like"/>
    <property type="match status" value="1"/>
</dbReference>
<evidence type="ECO:0000313" key="3">
    <source>
        <dbReference type="Proteomes" id="UP001159364"/>
    </source>
</evidence>
<dbReference type="PANTHER" id="PTHR46407:SF6">
    <property type="entry name" value="F-BOX DOMAIN-CONTAINING PROTEIN"/>
    <property type="match status" value="1"/>
</dbReference>
<keyword evidence="3" id="KW-1185">Reference proteome</keyword>
<evidence type="ECO:0000313" key="2">
    <source>
        <dbReference type="EMBL" id="KAJ8770148.1"/>
    </source>
</evidence>
<dbReference type="InterPro" id="IPR044595">
    <property type="entry name" value="KMD1-4"/>
</dbReference>
<dbReference type="Gene3D" id="2.120.10.80">
    <property type="entry name" value="Kelch-type beta propeller"/>
    <property type="match status" value="1"/>
</dbReference>
<gene>
    <name evidence="2" type="ORF">K2173_011243</name>
</gene>
<dbReference type="PANTHER" id="PTHR46407">
    <property type="entry name" value="OS02G0208700 PROTEIN"/>
    <property type="match status" value="1"/>
</dbReference>
<proteinExistence type="predicted"/>
<comment type="caution">
    <text evidence="2">The sequence shown here is derived from an EMBL/GenBank/DDBJ whole genome shotgun (WGS) entry which is preliminary data.</text>
</comment>
<dbReference type="SMART" id="SM00612">
    <property type="entry name" value="Kelch"/>
    <property type="match status" value="2"/>
</dbReference>
<feature type="domain" description="F-box" evidence="1">
    <location>
        <begin position="13"/>
        <end position="53"/>
    </location>
</feature>
<dbReference type="InterPro" id="IPR001810">
    <property type="entry name" value="F-box_dom"/>
</dbReference>
<dbReference type="SUPFAM" id="SSF81383">
    <property type="entry name" value="F-box domain"/>
    <property type="match status" value="1"/>
</dbReference>
<organism evidence="2 3">
    <name type="scientific">Erythroxylum novogranatense</name>
    <dbReference type="NCBI Taxonomy" id="1862640"/>
    <lineage>
        <taxon>Eukaryota</taxon>
        <taxon>Viridiplantae</taxon>
        <taxon>Streptophyta</taxon>
        <taxon>Embryophyta</taxon>
        <taxon>Tracheophyta</taxon>
        <taxon>Spermatophyta</taxon>
        <taxon>Magnoliopsida</taxon>
        <taxon>eudicotyledons</taxon>
        <taxon>Gunneridae</taxon>
        <taxon>Pentapetalae</taxon>
        <taxon>rosids</taxon>
        <taxon>fabids</taxon>
        <taxon>Malpighiales</taxon>
        <taxon>Erythroxylaceae</taxon>
        <taxon>Erythroxylum</taxon>
    </lineage>
</organism>
<reference evidence="2 3" key="1">
    <citation type="submission" date="2021-09" db="EMBL/GenBank/DDBJ databases">
        <title>Genomic insights and catalytic innovation underlie evolution of tropane alkaloids biosynthesis.</title>
        <authorList>
            <person name="Wang Y.-J."/>
            <person name="Tian T."/>
            <person name="Huang J.-P."/>
            <person name="Huang S.-X."/>
        </authorList>
    </citation>
    <scope>NUCLEOTIDE SEQUENCE [LARGE SCALE GENOMIC DNA]</scope>
    <source>
        <strain evidence="2">KIB-2018</strain>
        <tissue evidence="2">Leaf</tissue>
    </source>
</reference>
<protein>
    <recommendedName>
        <fullName evidence="1">F-box domain-containing protein</fullName>
    </recommendedName>
</protein>
<dbReference type="InterPro" id="IPR015915">
    <property type="entry name" value="Kelch-typ_b-propeller"/>
</dbReference>
<dbReference type="SMART" id="SM00256">
    <property type="entry name" value="FBOX"/>
    <property type="match status" value="1"/>
</dbReference>
<dbReference type="AlphaFoldDB" id="A0AAV8TWP3"/>
<dbReference type="InterPro" id="IPR036047">
    <property type="entry name" value="F-box-like_dom_sf"/>
</dbReference>
<dbReference type="GO" id="GO:0080037">
    <property type="term" value="P:negative regulation of cytokinin-activated signaling pathway"/>
    <property type="evidence" value="ECO:0007669"/>
    <property type="project" value="InterPro"/>
</dbReference>
<dbReference type="GO" id="GO:2000762">
    <property type="term" value="P:regulation of phenylpropanoid metabolic process"/>
    <property type="evidence" value="ECO:0007669"/>
    <property type="project" value="InterPro"/>
</dbReference>
<accession>A0AAV8TWP3</accession>
<dbReference type="EMBL" id="JAIWQS010000003">
    <property type="protein sequence ID" value="KAJ8770148.1"/>
    <property type="molecule type" value="Genomic_DNA"/>
</dbReference>
<dbReference type="Pfam" id="PF24681">
    <property type="entry name" value="Kelch_KLHDC2_KLHL20_DRC7"/>
    <property type="match status" value="1"/>
</dbReference>